<sequence>MRDMDSPEKKQGLPSNEGVQDILYTELWRACAGSFVYVPRVDDRVFYFPQGHLEQVAAYTQNQPDSHLEIPVYDLPSKILCKIMNVELKAEAYSDEVYAQVTLVPEVQKDNLCFEEEVNIDQIPSRNAAYSFSKILTPSDTSTHGGFSVPKKYADECFPPLDMTLQTPAQEIVAKDLNGFEWRFRHIYRGQPKRHLLTSGWSLFVNAKKLVAGDSCIFVRGESGELRVGIRRAAENLSNISQSSSLISGHSMQLGILTNASNAVGNRTMFLVYYRPWTNPFEFIVHLQTYLKSTLQDYPIGTRVQMQHEVEESLRRLAGTIIGNEDIDSIRWPGSAWRRLKVQWDAIVEDKMHPERVCPWWIEPLESAKEKKQVPALPTKKKGHALLNQRSLPGISGFGKNDVHQNSAGPSSQTRRADGDLQGQDYSGLSPPQPLQRAPSTDIIRPSKVPIRGSRFGKENRNQHPFLKQDPLHKSLGRSMSLTHEDLSITSSNLTSIGSESLGMPSTESRDENDAPFGQPGSSSTFKLFGVNLIDSSPEIPSVNFVDLNKTSSLPSSPPMGVAPGKTCKKCRCVNNRSCTKVLKLGNALGRAVDLARFNGYTELIAELDSMFDFQGTLISGGSGWHVTCLDDEGDMMQLGDYPWQDFLGVVQKMIICPKEGTDNLKPGSSANP</sequence>
<dbReference type="InterPro" id="IPR015300">
    <property type="entry name" value="DNA-bd_pseudobarrel_sf"/>
</dbReference>
<feature type="compositionally biased region" description="Polar residues" evidence="10">
    <location>
        <begin position="404"/>
        <end position="414"/>
    </location>
</feature>
<dbReference type="Gene3D" id="2.30.30.1040">
    <property type="match status" value="1"/>
</dbReference>
<comment type="similarity">
    <text evidence="2 9">Belongs to the ARF family.</text>
</comment>
<evidence type="ECO:0000256" key="6">
    <source>
        <dbReference type="ARBA" id="ARBA00023163"/>
    </source>
</evidence>
<dbReference type="EMBL" id="QZWG01000003">
    <property type="protein sequence ID" value="RZC21697.1"/>
    <property type="molecule type" value="Genomic_DNA"/>
</dbReference>
<keyword evidence="5 9" id="KW-0238">DNA-binding</keyword>
<evidence type="ECO:0000313" key="14">
    <source>
        <dbReference type="Proteomes" id="UP000289340"/>
    </source>
</evidence>
<dbReference type="FunFam" id="2.40.330.10:FF:000001">
    <property type="entry name" value="Auxin response factor"/>
    <property type="match status" value="1"/>
</dbReference>
<evidence type="ECO:0000256" key="8">
    <source>
        <dbReference type="ARBA" id="ARBA00023294"/>
    </source>
</evidence>
<comment type="subcellular location">
    <subcellularLocation>
        <location evidence="1 9">Nucleus</location>
    </subcellularLocation>
</comment>
<dbReference type="GO" id="GO:0006355">
    <property type="term" value="P:regulation of DNA-templated transcription"/>
    <property type="evidence" value="ECO:0007669"/>
    <property type="project" value="InterPro"/>
</dbReference>
<dbReference type="PANTHER" id="PTHR31384">
    <property type="entry name" value="AUXIN RESPONSE FACTOR 4-RELATED"/>
    <property type="match status" value="1"/>
</dbReference>
<evidence type="ECO:0000256" key="2">
    <source>
        <dbReference type="ARBA" id="ARBA00007853"/>
    </source>
</evidence>
<keyword evidence="8 9" id="KW-0927">Auxin signaling pathway</keyword>
<dbReference type="InterPro" id="IPR003340">
    <property type="entry name" value="B3_DNA-bd"/>
</dbReference>
<dbReference type="InterPro" id="IPR044835">
    <property type="entry name" value="ARF_plant"/>
</dbReference>
<feature type="domain" description="PB1" evidence="12">
    <location>
        <begin position="577"/>
        <end position="659"/>
    </location>
</feature>
<keyword evidence="7 9" id="KW-0539">Nucleus</keyword>
<dbReference type="InterPro" id="IPR053793">
    <property type="entry name" value="PB1-like"/>
</dbReference>
<evidence type="ECO:0000256" key="5">
    <source>
        <dbReference type="ARBA" id="ARBA00023125"/>
    </source>
</evidence>
<feature type="domain" description="TF-B3" evidence="11">
    <location>
        <begin position="132"/>
        <end position="234"/>
    </location>
</feature>
<evidence type="ECO:0000256" key="1">
    <source>
        <dbReference type="ARBA" id="ARBA00004123"/>
    </source>
</evidence>
<evidence type="ECO:0000256" key="9">
    <source>
        <dbReference type="RuleBase" id="RU004561"/>
    </source>
</evidence>
<dbReference type="GO" id="GO:0009734">
    <property type="term" value="P:auxin-activated signaling pathway"/>
    <property type="evidence" value="ECO:0007669"/>
    <property type="project" value="UniProtKB-KW"/>
</dbReference>
<protein>
    <recommendedName>
        <fullName evidence="9">Auxin response factor</fullName>
    </recommendedName>
</protein>
<dbReference type="Gene3D" id="2.40.330.10">
    <property type="entry name" value="DNA-binding pseudobarrel domain"/>
    <property type="match status" value="1"/>
</dbReference>
<dbReference type="CDD" id="cd10017">
    <property type="entry name" value="B3_DNA"/>
    <property type="match status" value="1"/>
</dbReference>
<reference evidence="13 14" key="1">
    <citation type="submission" date="2018-09" db="EMBL/GenBank/DDBJ databases">
        <title>A high-quality reference genome of wild soybean provides a powerful tool to mine soybean genomes.</title>
        <authorList>
            <person name="Xie M."/>
            <person name="Chung C.Y.L."/>
            <person name="Li M.-W."/>
            <person name="Wong F.-L."/>
            <person name="Chan T.-F."/>
            <person name="Lam H.-M."/>
        </authorList>
    </citation>
    <scope>NUCLEOTIDE SEQUENCE [LARGE SCALE GENOMIC DNA]</scope>
    <source>
        <strain evidence="14">cv. W05</strain>
        <tissue evidence="13">Hypocotyl of etiolated seedlings</tissue>
    </source>
</reference>
<dbReference type="SUPFAM" id="SSF101936">
    <property type="entry name" value="DNA-binding pseudobarrel domain"/>
    <property type="match status" value="1"/>
</dbReference>
<dbReference type="Pfam" id="PF02362">
    <property type="entry name" value="B3"/>
    <property type="match status" value="1"/>
</dbReference>
<comment type="caution">
    <text evidence="13">The sequence shown here is derived from an EMBL/GenBank/DDBJ whole genome shotgun (WGS) entry which is preliminary data.</text>
</comment>
<dbReference type="PROSITE" id="PS50863">
    <property type="entry name" value="B3"/>
    <property type="match status" value="1"/>
</dbReference>
<dbReference type="Gene3D" id="3.10.20.90">
    <property type="entry name" value="Phosphatidylinositol 3-kinase Catalytic Subunit, Chain A, domain 1"/>
    <property type="match status" value="1"/>
</dbReference>
<feature type="region of interest" description="Disordered" evidence="10">
    <location>
        <begin position="390"/>
        <end position="474"/>
    </location>
</feature>
<comment type="subunit">
    <text evidence="3 9">Homodimers and heterodimers.</text>
</comment>
<organism evidence="13 14">
    <name type="scientific">Glycine soja</name>
    <name type="common">Wild soybean</name>
    <dbReference type="NCBI Taxonomy" id="3848"/>
    <lineage>
        <taxon>Eukaryota</taxon>
        <taxon>Viridiplantae</taxon>
        <taxon>Streptophyta</taxon>
        <taxon>Embryophyta</taxon>
        <taxon>Tracheophyta</taxon>
        <taxon>Spermatophyta</taxon>
        <taxon>Magnoliopsida</taxon>
        <taxon>eudicotyledons</taxon>
        <taxon>Gunneridae</taxon>
        <taxon>Pentapetalae</taxon>
        <taxon>rosids</taxon>
        <taxon>fabids</taxon>
        <taxon>Fabales</taxon>
        <taxon>Fabaceae</taxon>
        <taxon>Papilionoideae</taxon>
        <taxon>50 kb inversion clade</taxon>
        <taxon>NPAAA clade</taxon>
        <taxon>indigoferoid/millettioid clade</taxon>
        <taxon>Phaseoleae</taxon>
        <taxon>Glycine</taxon>
        <taxon>Glycine subgen. Soja</taxon>
    </lineage>
</organism>
<feature type="region of interest" description="Disordered" evidence="10">
    <location>
        <begin position="491"/>
        <end position="521"/>
    </location>
</feature>
<dbReference type="SMART" id="SM01019">
    <property type="entry name" value="B3"/>
    <property type="match status" value="1"/>
</dbReference>
<evidence type="ECO:0000256" key="3">
    <source>
        <dbReference type="ARBA" id="ARBA00011726"/>
    </source>
</evidence>
<dbReference type="GO" id="GO:0005634">
    <property type="term" value="C:nucleus"/>
    <property type="evidence" value="ECO:0007669"/>
    <property type="project" value="UniProtKB-SubCell"/>
</dbReference>
<gene>
    <name evidence="13" type="ORF">D0Y65_007775</name>
</gene>
<dbReference type="Pfam" id="PF06507">
    <property type="entry name" value="ARF_AD"/>
    <property type="match status" value="1"/>
</dbReference>
<feature type="compositionally biased region" description="Polar residues" evidence="10">
    <location>
        <begin position="491"/>
        <end position="507"/>
    </location>
</feature>
<evidence type="ECO:0000256" key="10">
    <source>
        <dbReference type="SAM" id="MobiDB-lite"/>
    </source>
</evidence>
<keyword evidence="4 9" id="KW-0805">Transcription regulation</keyword>
<name>A0A445LEU6_GLYSO</name>
<dbReference type="Gramene" id="XM_028370384.1">
    <property type="protein sequence ID" value="XP_028226185.1"/>
    <property type="gene ID" value="LOC114407324"/>
</dbReference>
<comment type="function">
    <text evidence="9">Auxin response factors (ARFs) are transcriptional factors that bind specifically to the DNA sequence 5'-TGTCTC-3' found in the auxin-responsive promoter elements (AuxREs).</text>
</comment>
<dbReference type="AlphaFoldDB" id="A0A445LEU6"/>
<dbReference type="GO" id="GO:0003677">
    <property type="term" value="F:DNA binding"/>
    <property type="evidence" value="ECO:0007669"/>
    <property type="project" value="UniProtKB-KW"/>
</dbReference>
<accession>A0A445LEU6</accession>
<proteinExistence type="inferred from homology"/>
<evidence type="ECO:0000256" key="4">
    <source>
        <dbReference type="ARBA" id="ARBA00023015"/>
    </source>
</evidence>
<dbReference type="InterPro" id="IPR010525">
    <property type="entry name" value="ARF_dom"/>
</dbReference>
<dbReference type="PANTHER" id="PTHR31384:SF25">
    <property type="entry name" value="AUXIN RESPONSE FACTOR"/>
    <property type="match status" value="1"/>
</dbReference>
<dbReference type="Proteomes" id="UP000289340">
    <property type="component" value="Chromosome 3"/>
</dbReference>
<evidence type="ECO:0000256" key="7">
    <source>
        <dbReference type="ARBA" id="ARBA00023242"/>
    </source>
</evidence>
<keyword evidence="6 9" id="KW-0804">Transcription</keyword>
<dbReference type="PROSITE" id="PS51745">
    <property type="entry name" value="PB1"/>
    <property type="match status" value="1"/>
</dbReference>
<evidence type="ECO:0000259" key="11">
    <source>
        <dbReference type="PROSITE" id="PS50863"/>
    </source>
</evidence>
<evidence type="ECO:0000313" key="13">
    <source>
        <dbReference type="EMBL" id="RZC21697.1"/>
    </source>
</evidence>
<keyword evidence="14" id="KW-1185">Reference proteome</keyword>
<dbReference type="FunFam" id="2.30.30.1040:FF:000001">
    <property type="entry name" value="Auxin response factor"/>
    <property type="match status" value="1"/>
</dbReference>
<evidence type="ECO:0000259" key="12">
    <source>
        <dbReference type="PROSITE" id="PS51745"/>
    </source>
</evidence>